<protein>
    <submittedName>
        <fullName evidence="3">Tricarboxylic transport membrane protein</fullName>
    </submittedName>
</protein>
<feature type="transmembrane region" description="Helical" evidence="1">
    <location>
        <begin position="71"/>
        <end position="91"/>
    </location>
</feature>
<dbReference type="RefSeq" id="WP_247246287.1">
    <property type="nucleotide sequence ID" value="NZ_JALJRA010000029.1"/>
</dbReference>
<comment type="caution">
    <text evidence="3">The sequence shown here is derived from an EMBL/GenBank/DDBJ whole genome shotgun (WGS) entry which is preliminary data.</text>
</comment>
<evidence type="ECO:0000313" key="4">
    <source>
        <dbReference type="Proteomes" id="UP001549031"/>
    </source>
</evidence>
<name>A0ABV2HEF7_9HYPH</name>
<dbReference type="Proteomes" id="UP001549031">
    <property type="component" value="Unassembled WGS sequence"/>
</dbReference>
<feature type="transmembrane region" description="Helical" evidence="1">
    <location>
        <begin position="41"/>
        <end position="59"/>
    </location>
</feature>
<feature type="transmembrane region" description="Helical" evidence="1">
    <location>
        <begin position="119"/>
        <end position="137"/>
    </location>
</feature>
<reference evidence="3 4" key="1">
    <citation type="submission" date="2024-06" db="EMBL/GenBank/DDBJ databases">
        <title>Genomic Encyclopedia of Type Strains, Phase IV (KMG-IV): sequencing the most valuable type-strain genomes for metagenomic binning, comparative biology and taxonomic classification.</title>
        <authorList>
            <person name="Goeker M."/>
        </authorList>
    </citation>
    <scope>NUCLEOTIDE SEQUENCE [LARGE SCALE GENOMIC DNA]</scope>
    <source>
        <strain evidence="3 4">DSM 105042</strain>
    </source>
</reference>
<sequence length="145" mass="15472">MNVTHQDAVSGLVLVALALAVSWLSLDMGTGAGAETLSPNVVPLICAAGLGACGVVLTLRGLHQTGRLPALLDRRVGMVLAVLIPFMWFFGQIDVRFGMWLVTLVTLIAFGVRRSVLLALYPLALSAALYLAFAYGFDMVLPTWI</sequence>
<evidence type="ECO:0000313" key="3">
    <source>
        <dbReference type="EMBL" id="MET3588592.1"/>
    </source>
</evidence>
<feature type="domain" description="DUF1468" evidence="2">
    <location>
        <begin position="9"/>
        <end position="142"/>
    </location>
</feature>
<proteinExistence type="predicted"/>
<organism evidence="3 4">
    <name type="scientific">Pseudorhizobium tarimense</name>
    <dbReference type="NCBI Taxonomy" id="1079109"/>
    <lineage>
        <taxon>Bacteria</taxon>
        <taxon>Pseudomonadati</taxon>
        <taxon>Pseudomonadota</taxon>
        <taxon>Alphaproteobacteria</taxon>
        <taxon>Hyphomicrobiales</taxon>
        <taxon>Rhizobiaceae</taxon>
        <taxon>Rhizobium/Agrobacterium group</taxon>
        <taxon>Pseudorhizobium</taxon>
    </lineage>
</organism>
<dbReference type="InterPro" id="IPR009936">
    <property type="entry name" value="DUF1468"/>
</dbReference>
<keyword evidence="1" id="KW-1133">Transmembrane helix</keyword>
<keyword evidence="4" id="KW-1185">Reference proteome</keyword>
<dbReference type="EMBL" id="JBEPLJ010000028">
    <property type="protein sequence ID" value="MET3588592.1"/>
    <property type="molecule type" value="Genomic_DNA"/>
</dbReference>
<evidence type="ECO:0000256" key="1">
    <source>
        <dbReference type="SAM" id="Phobius"/>
    </source>
</evidence>
<gene>
    <name evidence="3" type="ORF">ABID21_004728</name>
</gene>
<keyword evidence="1" id="KW-0472">Membrane</keyword>
<keyword evidence="1" id="KW-0812">Transmembrane</keyword>
<dbReference type="Pfam" id="PF07331">
    <property type="entry name" value="TctB"/>
    <property type="match status" value="1"/>
</dbReference>
<evidence type="ECO:0000259" key="2">
    <source>
        <dbReference type="Pfam" id="PF07331"/>
    </source>
</evidence>
<accession>A0ABV2HEF7</accession>